<dbReference type="GO" id="GO:0004497">
    <property type="term" value="F:monooxygenase activity"/>
    <property type="evidence" value="ECO:0007669"/>
    <property type="project" value="UniProtKB-KW"/>
</dbReference>
<dbReference type="Pfam" id="PF00067">
    <property type="entry name" value="p450"/>
    <property type="match status" value="2"/>
</dbReference>
<accession>A0A117PW75</accession>
<keyword evidence="3 7" id="KW-0479">Metal-binding</keyword>
<dbReference type="PANTHER" id="PTHR46696">
    <property type="entry name" value="P450, PUTATIVE (EUROFUNG)-RELATED"/>
    <property type="match status" value="1"/>
</dbReference>
<dbReference type="EMBL" id="LMWL01000030">
    <property type="protein sequence ID" value="KUM95418.1"/>
    <property type="molecule type" value="Genomic_DNA"/>
</dbReference>
<dbReference type="InterPro" id="IPR017972">
    <property type="entry name" value="Cyt_P450_CS"/>
</dbReference>
<dbReference type="OrthoDB" id="5500002at2"/>
<comment type="similarity">
    <text evidence="1 7">Belongs to the cytochrome P450 family.</text>
</comment>
<evidence type="ECO:0000313" key="9">
    <source>
        <dbReference type="Proteomes" id="UP000054241"/>
    </source>
</evidence>
<dbReference type="FunFam" id="1.10.630.10:FF:000018">
    <property type="entry name" value="Cytochrome P450 monooxygenase"/>
    <property type="match status" value="1"/>
</dbReference>
<dbReference type="GO" id="GO:0005506">
    <property type="term" value="F:iron ion binding"/>
    <property type="evidence" value="ECO:0007669"/>
    <property type="project" value="InterPro"/>
</dbReference>
<sequence>MEKTACPYALDLMGQDHMGEVAMLRAQGPAVRVELPGGVLAWAVVQQEYVERLLIDPRVSRSARLHWPPFIEGKITEEWPLYPWVANENMLFAYGEHHTRLRRLVAGAFTARRSEELRPRVEELSAELLGTLAALAPGTQVDLRTAYAEVLPLRVICELFGVPQGAETNALSVALSTVFSSTVTGKEMEAARLEAFGLLAALVKAKRERPGDDLTSSLIAARDHGDRLTEDELLGSLFMFIAAGQDTTATLITNAAGALLTHPGQLAHLRAGRAGWPDVIAETMRVHTPGAYAPMRFAVEDIDLDGVRIRKGDCILVNFAAGGHETDRHGPDADRFDLLRTTDRDVLGFGHGAHRCLGAPLGEIEAASALSRLFELFPDVQLACAPEELAPLPTFMLNGYRSLPVVLRPSAS</sequence>
<dbReference type="GO" id="GO:0020037">
    <property type="term" value="F:heme binding"/>
    <property type="evidence" value="ECO:0007669"/>
    <property type="project" value="InterPro"/>
</dbReference>
<comment type="caution">
    <text evidence="8">The sequence shown here is derived from an EMBL/GenBank/DDBJ whole genome shotgun (WGS) entry which is preliminary data.</text>
</comment>
<evidence type="ECO:0000256" key="5">
    <source>
        <dbReference type="ARBA" id="ARBA00023004"/>
    </source>
</evidence>
<dbReference type="CDD" id="cd11029">
    <property type="entry name" value="CYP107-like"/>
    <property type="match status" value="1"/>
</dbReference>
<dbReference type="STRING" id="67285.AQI88_17510"/>
<keyword evidence="4 7" id="KW-0560">Oxidoreductase</keyword>
<dbReference type="InterPro" id="IPR036396">
    <property type="entry name" value="Cyt_P450_sf"/>
</dbReference>
<dbReference type="InterPro" id="IPR002397">
    <property type="entry name" value="Cyt_P450_B"/>
</dbReference>
<dbReference type="PANTHER" id="PTHR46696:SF1">
    <property type="entry name" value="CYTOCHROME P450 YJIB-RELATED"/>
    <property type="match status" value="1"/>
</dbReference>
<keyword evidence="9" id="KW-1185">Reference proteome</keyword>
<dbReference type="PRINTS" id="PR00385">
    <property type="entry name" value="P450"/>
</dbReference>
<name>A0A117PW75_9ACTN</name>
<dbReference type="PRINTS" id="PR00359">
    <property type="entry name" value="BP450"/>
</dbReference>
<evidence type="ECO:0000256" key="2">
    <source>
        <dbReference type="ARBA" id="ARBA00022617"/>
    </source>
</evidence>
<evidence type="ECO:0000256" key="3">
    <source>
        <dbReference type="ARBA" id="ARBA00022723"/>
    </source>
</evidence>
<evidence type="ECO:0000256" key="7">
    <source>
        <dbReference type="RuleBase" id="RU000461"/>
    </source>
</evidence>
<dbReference type="Gene3D" id="1.10.630.10">
    <property type="entry name" value="Cytochrome P450"/>
    <property type="match status" value="1"/>
</dbReference>
<evidence type="ECO:0000256" key="1">
    <source>
        <dbReference type="ARBA" id="ARBA00010617"/>
    </source>
</evidence>
<gene>
    <name evidence="8" type="ORF">AQI88_17510</name>
</gene>
<dbReference type="InterPro" id="IPR001128">
    <property type="entry name" value="Cyt_P450"/>
</dbReference>
<dbReference type="Proteomes" id="UP000054241">
    <property type="component" value="Unassembled WGS sequence"/>
</dbReference>
<proteinExistence type="inferred from homology"/>
<dbReference type="GO" id="GO:0016705">
    <property type="term" value="F:oxidoreductase activity, acting on paired donors, with incorporation or reduction of molecular oxygen"/>
    <property type="evidence" value="ECO:0007669"/>
    <property type="project" value="InterPro"/>
</dbReference>
<reference evidence="8 9" key="1">
    <citation type="submission" date="2015-10" db="EMBL/GenBank/DDBJ databases">
        <title>Draft genome sequence of Streptomyces cellostaticus DSM 40189, type strain for the species Streptomyces cellostaticus.</title>
        <authorList>
            <person name="Ruckert C."/>
            <person name="Winkler A."/>
            <person name="Kalinowski J."/>
            <person name="Kampfer P."/>
            <person name="Glaeser S."/>
        </authorList>
    </citation>
    <scope>NUCLEOTIDE SEQUENCE [LARGE SCALE GENOMIC DNA]</scope>
    <source>
        <strain evidence="8 9">DSM 40189</strain>
    </source>
</reference>
<keyword evidence="6 7" id="KW-0503">Monooxygenase</keyword>
<evidence type="ECO:0000256" key="4">
    <source>
        <dbReference type="ARBA" id="ARBA00023002"/>
    </source>
</evidence>
<protein>
    <submittedName>
        <fullName evidence="8">Cytochrome</fullName>
    </submittedName>
</protein>
<dbReference type="RefSeq" id="WP_066999593.1">
    <property type="nucleotide sequence ID" value="NZ_BNDU01000002.1"/>
</dbReference>
<keyword evidence="5 7" id="KW-0408">Iron</keyword>
<evidence type="ECO:0000256" key="6">
    <source>
        <dbReference type="ARBA" id="ARBA00023033"/>
    </source>
</evidence>
<dbReference type="PROSITE" id="PS00086">
    <property type="entry name" value="CYTOCHROME_P450"/>
    <property type="match status" value="1"/>
</dbReference>
<evidence type="ECO:0000313" key="8">
    <source>
        <dbReference type="EMBL" id="KUM95418.1"/>
    </source>
</evidence>
<organism evidence="8 9">
    <name type="scientific">Streptomyces cellostaticus</name>
    <dbReference type="NCBI Taxonomy" id="67285"/>
    <lineage>
        <taxon>Bacteria</taxon>
        <taxon>Bacillati</taxon>
        <taxon>Actinomycetota</taxon>
        <taxon>Actinomycetes</taxon>
        <taxon>Kitasatosporales</taxon>
        <taxon>Streptomycetaceae</taxon>
        <taxon>Streptomyces</taxon>
    </lineage>
</organism>
<dbReference type="SUPFAM" id="SSF48264">
    <property type="entry name" value="Cytochrome P450"/>
    <property type="match status" value="1"/>
</dbReference>
<dbReference type="AlphaFoldDB" id="A0A117PW75"/>
<keyword evidence="2 7" id="KW-0349">Heme</keyword>